<gene>
    <name evidence="2" type="ORF">FZC76_11175</name>
</gene>
<proteinExistence type="predicted"/>
<dbReference type="EMBL" id="VTEV01000004">
    <property type="protein sequence ID" value="TYS68292.1"/>
    <property type="molecule type" value="Genomic_DNA"/>
</dbReference>
<evidence type="ECO:0000313" key="3">
    <source>
        <dbReference type="Proteomes" id="UP000322524"/>
    </source>
</evidence>
<dbReference type="InterPro" id="IPR003848">
    <property type="entry name" value="DUF218"/>
</dbReference>
<protein>
    <submittedName>
        <fullName evidence="2">YdcF family protein</fullName>
    </submittedName>
</protein>
<dbReference type="OrthoDB" id="9782395at2"/>
<evidence type="ECO:0000259" key="1">
    <source>
        <dbReference type="Pfam" id="PF02698"/>
    </source>
</evidence>
<name>A0A5D4T1G4_9BACI</name>
<accession>A0A5D4T1G4</accession>
<dbReference type="AlphaFoldDB" id="A0A5D4T1G4"/>
<dbReference type="Gene3D" id="3.40.50.620">
    <property type="entry name" value="HUPs"/>
    <property type="match status" value="1"/>
</dbReference>
<dbReference type="GO" id="GO:0005886">
    <property type="term" value="C:plasma membrane"/>
    <property type="evidence" value="ECO:0007669"/>
    <property type="project" value="TreeGrafter"/>
</dbReference>
<dbReference type="Proteomes" id="UP000322524">
    <property type="component" value="Unassembled WGS sequence"/>
</dbReference>
<dbReference type="PANTHER" id="PTHR30336:SF20">
    <property type="entry name" value="DUF218 DOMAIN-CONTAINING PROTEIN"/>
    <property type="match status" value="1"/>
</dbReference>
<dbReference type="InterPro" id="IPR014729">
    <property type="entry name" value="Rossmann-like_a/b/a_fold"/>
</dbReference>
<feature type="domain" description="DUF218" evidence="1">
    <location>
        <begin position="22"/>
        <end position="135"/>
    </location>
</feature>
<dbReference type="InterPro" id="IPR051599">
    <property type="entry name" value="Cell_Envelope_Assoc"/>
</dbReference>
<organism evidence="2 3">
    <name type="scientific">Sutcliffiella horikoshii</name>
    <dbReference type="NCBI Taxonomy" id="79883"/>
    <lineage>
        <taxon>Bacteria</taxon>
        <taxon>Bacillati</taxon>
        <taxon>Bacillota</taxon>
        <taxon>Bacilli</taxon>
        <taxon>Bacillales</taxon>
        <taxon>Bacillaceae</taxon>
        <taxon>Sutcliffiella</taxon>
    </lineage>
</organism>
<sequence length="196" mass="22336">MVNPFDCITEFIFVETAVSPADVILVPGANHPPLMEKAAELYKQGMAPYVLPSGGYKPHVGMTEWEYLRNLAMENGIPEKAMLKEDKAQHTLENARFSLEVLHRNNLVPKKAILICKAGHARRSLLCYQAEFPIDCEFLVSPCVDRYGITKENWFLTEMGINRVMNEVQKIGTYFGEIIPRWNTIHLLKEKGENEI</sequence>
<dbReference type="CDD" id="cd06259">
    <property type="entry name" value="YdcF-like"/>
    <property type="match status" value="1"/>
</dbReference>
<dbReference type="STRING" id="79883.GCA_001636495_02132"/>
<dbReference type="Pfam" id="PF02698">
    <property type="entry name" value="DUF218"/>
    <property type="match status" value="1"/>
</dbReference>
<dbReference type="RefSeq" id="WP_148988266.1">
    <property type="nucleotide sequence ID" value="NZ_VTEV01000004.1"/>
</dbReference>
<reference evidence="2 3" key="1">
    <citation type="submission" date="2019-08" db="EMBL/GenBank/DDBJ databases">
        <title>Bacillus genomes from the desert of Cuatro Cienegas, Coahuila.</title>
        <authorList>
            <person name="Olmedo-Alvarez G."/>
        </authorList>
    </citation>
    <scope>NUCLEOTIDE SEQUENCE [LARGE SCALE GENOMIC DNA]</scope>
    <source>
        <strain evidence="2 3">CH28_1T</strain>
    </source>
</reference>
<evidence type="ECO:0000313" key="2">
    <source>
        <dbReference type="EMBL" id="TYS68292.1"/>
    </source>
</evidence>
<dbReference type="PANTHER" id="PTHR30336">
    <property type="entry name" value="INNER MEMBRANE PROTEIN, PROBABLE PERMEASE"/>
    <property type="match status" value="1"/>
</dbReference>
<comment type="caution">
    <text evidence="2">The sequence shown here is derived from an EMBL/GenBank/DDBJ whole genome shotgun (WGS) entry which is preliminary data.</text>
</comment>